<evidence type="ECO:0000313" key="1">
    <source>
        <dbReference type="EMBL" id="RCJ36928.1"/>
    </source>
</evidence>
<keyword evidence="2" id="KW-1185">Reference proteome</keyword>
<proteinExistence type="predicted"/>
<accession>A0A367RK41</accession>
<dbReference type="Proteomes" id="UP000252107">
    <property type="component" value="Unassembled WGS sequence"/>
</dbReference>
<gene>
    <name evidence="1" type="ORF">A6770_14980</name>
</gene>
<protein>
    <submittedName>
        <fullName evidence="1">Uncharacterized protein</fullName>
    </submittedName>
</protein>
<name>A0A367RK41_9NOSO</name>
<organism evidence="1 2">
    <name type="scientific">Nostoc minutum NIES-26</name>
    <dbReference type="NCBI Taxonomy" id="1844469"/>
    <lineage>
        <taxon>Bacteria</taxon>
        <taxon>Bacillati</taxon>
        <taxon>Cyanobacteriota</taxon>
        <taxon>Cyanophyceae</taxon>
        <taxon>Nostocales</taxon>
        <taxon>Nostocaceae</taxon>
        <taxon>Nostoc</taxon>
    </lineage>
</organism>
<comment type="caution">
    <text evidence="1">The sequence shown here is derived from an EMBL/GenBank/DDBJ whole genome shotgun (WGS) entry which is preliminary data.</text>
</comment>
<dbReference type="EMBL" id="LXQD01000131">
    <property type="protein sequence ID" value="RCJ36928.1"/>
    <property type="molecule type" value="Genomic_DNA"/>
</dbReference>
<reference evidence="1" key="1">
    <citation type="submission" date="2016-04" db="EMBL/GenBank/DDBJ databases">
        <authorList>
            <person name="Tabuchi Yagui T.R."/>
        </authorList>
    </citation>
    <scope>NUCLEOTIDE SEQUENCE [LARGE SCALE GENOMIC DNA]</scope>
    <source>
        <strain evidence="1">NIES-26</strain>
    </source>
</reference>
<sequence>MLNSLFKLVKKHPKTSASIFILLGLISLIQPKPQTQTQGQGQAQVGEHPEESFDSSKCKVYTAGILAGAIVHQFKSTSGSFAYVMFTDRVEVVRIFENKSLYLWKNRQDFQNTEYTELVQVLPPESVQELNRLMAIHSYVAMGTEAIARSASPTLFDSDRCSID</sequence>
<dbReference type="AlphaFoldDB" id="A0A367RK41"/>
<evidence type="ECO:0000313" key="2">
    <source>
        <dbReference type="Proteomes" id="UP000252107"/>
    </source>
</evidence>